<reference evidence="2" key="1">
    <citation type="journal article" date="2009" name="Environ. Microbiol.">
        <title>The genome of Polaromonas naphthalenivorans strain CJ2, isolated from coal tar-contaminated sediment, reveals physiological and metabolic versatility and evolution through extensive horizontal gene transfer.</title>
        <authorList>
            <person name="Yagi J.M."/>
            <person name="Sims D."/>
            <person name="Brettin T."/>
            <person name="Bruce D."/>
            <person name="Madsen E.L."/>
        </authorList>
    </citation>
    <scope>NUCLEOTIDE SEQUENCE [LARGE SCALE GENOMIC DNA]</scope>
    <source>
        <strain evidence="2">CJ2</strain>
    </source>
</reference>
<gene>
    <name evidence="1" type="ordered locus">Pnap_1852</name>
</gene>
<organism evidence="1 2">
    <name type="scientific">Polaromonas naphthalenivorans (strain CJ2)</name>
    <dbReference type="NCBI Taxonomy" id="365044"/>
    <lineage>
        <taxon>Bacteria</taxon>
        <taxon>Pseudomonadati</taxon>
        <taxon>Pseudomonadota</taxon>
        <taxon>Betaproteobacteria</taxon>
        <taxon>Burkholderiales</taxon>
        <taxon>Comamonadaceae</taxon>
        <taxon>Polaromonas</taxon>
    </lineage>
</organism>
<accession>A1VND4</accession>
<dbReference type="Proteomes" id="UP000000644">
    <property type="component" value="Chromosome"/>
</dbReference>
<keyword evidence="2" id="KW-1185">Reference proteome</keyword>
<dbReference type="EMBL" id="CP000529">
    <property type="protein sequence ID" value="ABM37162.1"/>
    <property type="molecule type" value="Genomic_DNA"/>
</dbReference>
<evidence type="ECO:0000313" key="1">
    <source>
        <dbReference type="EMBL" id="ABM37162.1"/>
    </source>
</evidence>
<name>A1VND4_POLNA</name>
<evidence type="ECO:0000313" key="2">
    <source>
        <dbReference type="Proteomes" id="UP000000644"/>
    </source>
</evidence>
<protein>
    <submittedName>
        <fullName evidence="1">Uncharacterized protein</fullName>
    </submittedName>
</protein>
<dbReference type="PROSITE" id="PS51257">
    <property type="entry name" value="PROKAR_LIPOPROTEIN"/>
    <property type="match status" value="1"/>
</dbReference>
<dbReference type="STRING" id="365044.Pnap_1852"/>
<dbReference type="AlphaFoldDB" id="A1VND4"/>
<dbReference type="HOGENOM" id="CLU_2156031_0_0_4"/>
<proteinExistence type="predicted"/>
<dbReference type="KEGG" id="pna:Pnap_1852"/>
<sequence length="111" mass="11956">MFKVGVKLVAFGLMLLRDLFQIIQFASMATACHCVQGARIFALSVCLLPLAHAAVSDIQCLDGIGIEQVGGLHAQGVKTRLTYAVGATHVSVLRLPEFFMLARELAEALSR</sequence>